<evidence type="ECO:0000259" key="1">
    <source>
        <dbReference type="Pfam" id="PF13966"/>
    </source>
</evidence>
<evidence type="ECO:0000313" key="3">
    <source>
        <dbReference type="Proteomes" id="UP000078561"/>
    </source>
</evidence>
<dbReference type="InParanoid" id="A0A163JD28"/>
<dbReference type="OMA" id="HAWHKKI"/>
<reference evidence="2" key="1">
    <citation type="submission" date="2016-04" db="EMBL/GenBank/DDBJ databases">
        <authorList>
            <person name="Evans L.H."/>
            <person name="Alamgir A."/>
            <person name="Owens N."/>
            <person name="Weber N.D."/>
            <person name="Virtaneva K."/>
            <person name="Barbian K."/>
            <person name="Babar A."/>
            <person name="Rosenke K."/>
        </authorList>
    </citation>
    <scope>NUCLEOTIDE SEQUENCE [LARGE SCALE GENOMIC DNA]</scope>
    <source>
        <strain evidence="2">CBS 101.48</strain>
    </source>
</reference>
<keyword evidence="3" id="KW-1185">Reference proteome</keyword>
<evidence type="ECO:0000313" key="2">
    <source>
        <dbReference type="EMBL" id="SAL98553.1"/>
    </source>
</evidence>
<gene>
    <name evidence="2" type="primary">ABSGL_04102.1 scaffold 5027</name>
</gene>
<dbReference type="STRING" id="4829.A0A163JD28"/>
<dbReference type="InterPro" id="IPR026960">
    <property type="entry name" value="RVT-Znf"/>
</dbReference>
<dbReference type="EMBL" id="LT552199">
    <property type="protein sequence ID" value="SAL98553.1"/>
    <property type="molecule type" value="Genomic_DNA"/>
</dbReference>
<dbReference type="Proteomes" id="UP000078561">
    <property type="component" value="Unassembled WGS sequence"/>
</dbReference>
<dbReference type="OrthoDB" id="2278241at2759"/>
<accession>A0A163JD28</accession>
<dbReference type="AlphaFoldDB" id="A0A163JD28"/>
<organism evidence="2">
    <name type="scientific">Absidia glauca</name>
    <name type="common">Pin mould</name>
    <dbReference type="NCBI Taxonomy" id="4829"/>
    <lineage>
        <taxon>Eukaryota</taxon>
        <taxon>Fungi</taxon>
        <taxon>Fungi incertae sedis</taxon>
        <taxon>Mucoromycota</taxon>
        <taxon>Mucoromycotina</taxon>
        <taxon>Mucoromycetes</taxon>
        <taxon>Mucorales</taxon>
        <taxon>Cunninghamellaceae</taxon>
        <taxon>Absidia</taxon>
    </lineage>
</organism>
<sequence length="183" mass="21673">MEYKLQKNVRSRPEVKPPYAAPRYIAMSPDQWSVFWSLTIPHRVRNFWWRLLLHKLPTRLRLVKFKIPQVTTPTCAICQETPEDDHHMVIGCPLKEDLWHRALAHAGKTLSPVEIWNMVTFTTLPRKKKGLEDHTPLLCIMARVLTTVWQQHWATILDDDLWSSDKAYSKYLLHLWQHGMQDD</sequence>
<dbReference type="Pfam" id="PF13966">
    <property type="entry name" value="zf-RVT"/>
    <property type="match status" value="1"/>
</dbReference>
<name>A0A163JD28_ABSGL</name>
<proteinExistence type="predicted"/>
<protein>
    <recommendedName>
        <fullName evidence="1">Reverse transcriptase zinc-binding domain-containing protein</fullName>
    </recommendedName>
</protein>
<feature type="domain" description="Reverse transcriptase zinc-binding" evidence="1">
    <location>
        <begin position="28"/>
        <end position="99"/>
    </location>
</feature>